<gene>
    <name evidence="2" type="ORF">Sjap_025753</name>
</gene>
<protein>
    <submittedName>
        <fullName evidence="2">Uncharacterized protein</fullName>
    </submittedName>
</protein>
<name>A0AAP0E5R9_9MAGN</name>
<evidence type="ECO:0000313" key="3">
    <source>
        <dbReference type="Proteomes" id="UP001417504"/>
    </source>
</evidence>
<dbReference type="Gene3D" id="1.10.10.60">
    <property type="entry name" value="Homeodomain-like"/>
    <property type="match status" value="1"/>
</dbReference>
<dbReference type="AlphaFoldDB" id="A0AAP0E5R9"/>
<feature type="region of interest" description="Disordered" evidence="1">
    <location>
        <begin position="1"/>
        <end position="29"/>
    </location>
</feature>
<feature type="region of interest" description="Disordered" evidence="1">
    <location>
        <begin position="134"/>
        <end position="166"/>
    </location>
</feature>
<dbReference type="EMBL" id="JBBNAE010000011">
    <property type="protein sequence ID" value="KAK9085342.1"/>
    <property type="molecule type" value="Genomic_DNA"/>
</dbReference>
<evidence type="ECO:0000313" key="2">
    <source>
        <dbReference type="EMBL" id="KAK9085342.1"/>
    </source>
</evidence>
<comment type="caution">
    <text evidence="2">The sequence shown here is derived from an EMBL/GenBank/DDBJ whole genome shotgun (WGS) entry which is preliminary data.</text>
</comment>
<accession>A0AAP0E5R9</accession>
<proteinExistence type="predicted"/>
<organism evidence="2 3">
    <name type="scientific">Stephania japonica</name>
    <dbReference type="NCBI Taxonomy" id="461633"/>
    <lineage>
        <taxon>Eukaryota</taxon>
        <taxon>Viridiplantae</taxon>
        <taxon>Streptophyta</taxon>
        <taxon>Embryophyta</taxon>
        <taxon>Tracheophyta</taxon>
        <taxon>Spermatophyta</taxon>
        <taxon>Magnoliopsida</taxon>
        <taxon>Ranunculales</taxon>
        <taxon>Menispermaceae</taxon>
        <taxon>Menispermoideae</taxon>
        <taxon>Cissampelideae</taxon>
        <taxon>Stephania</taxon>
    </lineage>
</organism>
<evidence type="ECO:0000256" key="1">
    <source>
        <dbReference type="SAM" id="MobiDB-lite"/>
    </source>
</evidence>
<sequence length="267" mass="30053">MIVGANWAETSKGKEPMLAPSQARRRSVTTSELRTHSCPYINSLHRREDTKLLVFSFPEFQVLAIVVAQALTNLLSINSIVSPTSVHLITERQGRQSSCLLPLSTTNEQQGQHRYNSKFQSKRYQYYHITSKLDQKFGPEPDRTRFGSTKPNRPGSGPSSSRDENRADAITNGCALNTASEAKISGPVIPYSNDPADYPQSSRRLHYWVICCEDIGAILSLVLMFGSKTGSTRLKETLKGLSRCRKSCRLRWENNLRPDIKKMSYLL</sequence>
<feature type="compositionally biased region" description="Basic and acidic residues" evidence="1">
    <location>
        <begin position="134"/>
        <end position="145"/>
    </location>
</feature>
<dbReference type="Proteomes" id="UP001417504">
    <property type="component" value="Unassembled WGS sequence"/>
</dbReference>
<keyword evidence="3" id="KW-1185">Reference proteome</keyword>
<reference evidence="2 3" key="1">
    <citation type="submission" date="2024-01" db="EMBL/GenBank/DDBJ databases">
        <title>Genome assemblies of Stephania.</title>
        <authorList>
            <person name="Yang L."/>
        </authorList>
    </citation>
    <scope>NUCLEOTIDE SEQUENCE [LARGE SCALE GENOMIC DNA]</scope>
    <source>
        <strain evidence="2">QJT</strain>
        <tissue evidence="2">Leaf</tissue>
    </source>
</reference>